<evidence type="ECO:0000256" key="2">
    <source>
        <dbReference type="ARBA" id="ARBA00022723"/>
    </source>
</evidence>
<evidence type="ECO:0000256" key="3">
    <source>
        <dbReference type="ARBA" id="ARBA00023004"/>
    </source>
</evidence>
<dbReference type="Pfam" id="PF13237">
    <property type="entry name" value="Fer4_10"/>
    <property type="match status" value="1"/>
</dbReference>
<dbReference type="EMBL" id="DQZW01000029">
    <property type="protein sequence ID" value="HDL89396.1"/>
    <property type="molecule type" value="Genomic_DNA"/>
</dbReference>
<organism evidence="6">
    <name type="scientific">Thermodesulforhabdus norvegica</name>
    <dbReference type="NCBI Taxonomy" id="39841"/>
    <lineage>
        <taxon>Bacteria</taxon>
        <taxon>Pseudomonadati</taxon>
        <taxon>Thermodesulfobacteriota</taxon>
        <taxon>Syntrophobacteria</taxon>
        <taxon>Syntrophobacterales</taxon>
        <taxon>Thermodesulforhabdaceae</taxon>
        <taxon>Thermodesulforhabdus</taxon>
    </lineage>
</organism>
<dbReference type="GO" id="GO:0051539">
    <property type="term" value="F:4 iron, 4 sulfur cluster binding"/>
    <property type="evidence" value="ECO:0007669"/>
    <property type="project" value="UniProtKB-KW"/>
</dbReference>
<proteinExistence type="predicted"/>
<dbReference type="PROSITE" id="PS00198">
    <property type="entry name" value="4FE4S_FER_1"/>
    <property type="match status" value="1"/>
</dbReference>
<keyword evidence="1" id="KW-0004">4Fe-4S</keyword>
<protein>
    <submittedName>
        <fullName evidence="6">4Fe-4S dicluster domain-containing protein</fullName>
    </submittedName>
</protein>
<evidence type="ECO:0000256" key="4">
    <source>
        <dbReference type="ARBA" id="ARBA00023014"/>
    </source>
</evidence>
<evidence type="ECO:0000313" key="6">
    <source>
        <dbReference type="EMBL" id="HDL89396.1"/>
    </source>
</evidence>
<sequence>MRKLIVSSEKCIGCRACSLACPEDYIKIEEAESEISVEFPPGCDMQCTKCVDICPTHALTLTNDTPEKKSVKLWFEMAECEACGRFFAPKMMLKYIIRRLEDTGLADEKIAWLMLCPTCRHSISH</sequence>
<dbReference type="InterPro" id="IPR050157">
    <property type="entry name" value="PSI_iron-sulfur_center"/>
</dbReference>
<dbReference type="Gene3D" id="3.30.70.20">
    <property type="match status" value="1"/>
</dbReference>
<dbReference type="PANTHER" id="PTHR24960:SF79">
    <property type="entry name" value="PHOTOSYSTEM I IRON-SULFUR CENTER"/>
    <property type="match status" value="1"/>
</dbReference>
<accession>A0A7C1AXB8</accession>
<dbReference type="Proteomes" id="UP000886355">
    <property type="component" value="Unassembled WGS sequence"/>
</dbReference>
<dbReference type="PANTHER" id="PTHR24960">
    <property type="entry name" value="PHOTOSYSTEM I IRON-SULFUR CENTER-RELATED"/>
    <property type="match status" value="1"/>
</dbReference>
<comment type="caution">
    <text evidence="6">The sequence shown here is derived from an EMBL/GenBank/DDBJ whole genome shotgun (WGS) entry which is preliminary data.</text>
</comment>
<dbReference type="InterPro" id="IPR017900">
    <property type="entry name" value="4Fe4S_Fe_S_CS"/>
</dbReference>
<reference evidence="6" key="1">
    <citation type="journal article" date="2020" name="mSystems">
        <title>Genome- and Community-Level Interaction Insights into Carbon Utilization and Element Cycling Functions of Hydrothermarchaeota in Hydrothermal Sediment.</title>
        <authorList>
            <person name="Zhou Z."/>
            <person name="Liu Y."/>
            <person name="Xu W."/>
            <person name="Pan J."/>
            <person name="Luo Z.H."/>
            <person name="Li M."/>
        </authorList>
    </citation>
    <scope>NUCLEOTIDE SEQUENCE [LARGE SCALE GENOMIC DNA]</scope>
    <source>
        <strain evidence="6">HyVt-19</strain>
    </source>
</reference>
<feature type="domain" description="4Fe-4S ferredoxin-type" evidence="5">
    <location>
        <begin position="2"/>
        <end position="31"/>
    </location>
</feature>
<dbReference type="SUPFAM" id="SSF54862">
    <property type="entry name" value="4Fe-4S ferredoxins"/>
    <property type="match status" value="1"/>
</dbReference>
<feature type="domain" description="4Fe-4S ferredoxin-type" evidence="5">
    <location>
        <begin position="33"/>
        <end position="64"/>
    </location>
</feature>
<dbReference type="PROSITE" id="PS51379">
    <property type="entry name" value="4FE4S_FER_2"/>
    <property type="match status" value="2"/>
</dbReference>
<evidence type="ECO:0000256" key="1">
    <source>
        <dbReference type="ARBA" id="ARBA00022485"/>
    </source>
</evidence>
<gene>
    <name evidence="6" type="ORF">ENG14_00655</name>
</gene>
<keyword evidence="2" id="KW-0479">Metal-binding</keyword>
<keyword evidence="3" id="KW-0408">Iron</keyword>
<name>A0A7C1AXB8_9BACT</name>
<evidence type="ECO:0000259" key="5">
    <source>
        <dbReference type="PROSITE" id="PS51379"/>
    </source>
</evidence>
<keyword evidence="4" id="KW-0411">Iron-sulfur</keyword>
<dbReference type="AlphaFoldDB" id="A0A7C1AXB8"/>
<dbReference type="InterPro" id="IPR017896">
    <property type="entry name" value="4Fe4S_Fe-S-bd"/>
</dbReference>
<dbReference type="GO" id="GO:0046872">
    <property type="term" value="F:metal ion binding"/>
    <property type="evidence" value="ECO:0007669"/>
    <property type="project" value="UniProtKB-KW"/>
</dbReference>